<dbReference type="EMBL" id="JAQQPM010000005">
    <property type="protein sequence ID" value="KAK2072106.1"/>
    <property type="molecule type" value="Genomic_DNA"/>
</dbReference>
<accession>A0AAD9MGS4</accession>
<protein>
    <submittedName>
        <fullName evidence="1">Uncharacterized protein</fullName>
    </submittedName>
</protein>
<reference evidence="1" key="1">
    <citation type="journal article" date="2023" name="Mol. Plant Microbe Interact.">
        <title>Elucidating the Obligate Nature and Biological Capacity of an Invasive Fungal Corn Pathogen.</title>
        <authorList>
            <person name="MacCready J.S."/>
            <person name="Roggenkamp E.M."/>
            <person name="Gdanetz K."/>
            <person name="Chilvers M.I."/>
        </authorList>
    </citation>
    <scope>NUCLEOTIDE SEQUENCE</scope>
    <source>
        <strain evidence="1">PM02</strain>
    </source>
</reference>
<gene>
    <name evidence="1" type="ORF">P8C59_006482</name>
</gene>
<proteinExistence type="predicted"/>
<comment type="caution">
    <text evidence="1">The sequence shown here is derived from an EMBL/GenBank/DDBJ whole genome shotgun (WGS) entry which is preliminary data.</text>
</comment>
<evidence type="ECO:0000313" key="1">
    <source>
        <dbReference type="EMBL" id="KAK2072106.1"/>
    </source>
</evidence>
<name>A0AAD9MGS4_9PEZI</name>
<dbReference type="Proteomes" id="UP001217918">
    <property type="component" value="Unassembled WGS sequence"/>
</dbReference>
<sequence length="131" mass="14071">MLFLRPTYKGNCPYLIITDGGDDGDDPDAADAAVLAAQPKSAGGCTDADSASLNSEGLIVHIYILLKQAATLWHKEEAEEEAVYKAEIAIYKAYKHALPISPAVKKAASDTGGSNGKFVVRRKLGQLYRLF</sequence>
<evidence type="ECO:0000313" key="2">
    <source>
        <dbReference type="Proteomes" id="UP001217918"/>
    </source>
</evidence>
<keyword evidence="2" id="KW-1185">Reference proteome</keyword>
<organism evidence="1 2">
    <name type="scientific">Phyllachora maydis</name>
    <dbReference type="NCBI Taxonomy" id="1825666"/>
    <lineage>
        <taxon>Eukaryota</taxon>
        <taxon>Fungi</taxon>
        <taxon>Dikarya</taxon>
        <taxon>Ascomycota</taxon>
        <taxon>Pezizomycotina</taxon>
        <taxon>Sordariomycetes</taxon>
        <taxon>Sordariomycetidae</taxon>
        <taxon>Phyllachorales</taxon>
        <taxon>Phyllachoraceae</taxon>
        <taxon>Phyllachora</taxon>
    </lineage>
</organism>
<dbReference type="AlphaFoldDB" id="A0AAD9MGS4"/>